<dbReference type="Pfam" id="PF08878">
    <property type="entry name" value="HamA"/>
    <property type="match status" value="1"/>
</dbReference>
<name>A0A0N0GLL0_9NEIS</name>
<feature type="domain" description="Anti-bacteriophage protein A/HamA C-terminal" evidence="1">
    <location>
        <begin position="12"/>
        <end position="266"/>
    </location>
</feature>
<dbReference type="AlphaFoldDB" id="A0A0N0GLL0"/>
<dbReference type="PATRIC" id="fig|857265.3.peg.3754"/>
<proteinExistence type="predicted"/>
<dbReference type="Proteomes" id="UP000037939">
    <property type="component" value="Unassembled WGS sequence"/>
</dbReference>
<dbReference type="InterPro" id="IPR014976">
    <property type="entry name" value="AbpA_HamA_C"/>
</dbReference>
<keyword evidence="3" id="KW-1185">Reference proteome</keyword>
<accession>A0A0N0GLL0</accession>
<dbReference type="OrthoDB" id="268197at2"/>
<protein>
    <recommendedName>
        <fullName evidence="1">Anti-bacteriophage protein A/HamA C-terminal domain-containing protein</fullName>
    </recommendedName>
</protein>
<sequence>MTSIPKHCSLLVKQQENLKTSDGKDIEIWCLEQPVDPLLLTEWARHFREHYCLDDEIDVMRDGTGLSRRDYLLELVFPDAKKSPGPSIRSGDFAEILVADYLEYFCQMWVPRFRYRNKSSPNESVKGADVLAFKINAEHTQEIDRLLVYEVKAQLSSTKYNARLQTAIDDSSKDCIRMGYTLNATKQRLKDMKDYAGVAKVARFQNKTDHPYVLESGAVALLSGISYCPEEIQKATQTGEHENQANLSLIVIRGTELMQLVHSLYELAANEA</sequence>
<dbReference type="EMBL" id="LAQT01000031">
    <property type="protein sequence ID" value="KPC50193.1"/>
    <property type="molecule type" value="Genomic_DNA"/>
</dbReference>
<evidence type="ECO:0000313" key="3">
    <source>
        <dbReference type="Proteomes" id="UP000037939"/>
    </source>
</evidence>
<evidence type="ECO:0000259" key="1">
    <source>
        <dbReference type="Pfam" id="PF08878"/>
    </source>
</evidence>
<evidence type="ECO:0000313" key="2">
    <source>
        <dbReference type="EMBL" id="KPC50193.1"/>
    </source>
</evidence>
<dbReference type="RefSeq" id="WP_053939259.1">
    <property type="nucleotide sequence ID" value="NZ_LAQT01000031.1"/>
</dbReference>
<organism evidence="2 3">
    <name type="scientific">Amantichitinum ursilacus</name>
    <dbReference type="NCBI Taxonomy" id="857265"/>
    <lineage>
        <taxon>Bacteria</taxon>
        <taxon>Pseudomonadati</taxon>
        <taxon>Pseudomonadota</taxon>
        <taxon>Betaproteobacteria</taxon>
        <taxon>Neisseriales</taxon>
        <taxon>Chitinibacteraceae</taxon>
        <taxon>Amantichitinum</taxon>
    </lineage>
</organism>
<gene>
    <name evidence="2" type="ORF">WG78_18350</name>
</gene>
<reference evidence="2 3" key="1">
    <citation type="submission" date="2015-07" db="EMBL/GenBank/DDBJ databases">
        <title>Draft genome sequence of the Amantichitinum ursilacus IGB-41, a new chitin-degrading bacterium.</title>
        <authorList>
            <person name="Kirstahler P."/>
            <person name="Guenther M."/>
            <person name="Grumaz C."/>
            <person name="Rupp S."/>
            <person name="Zibek S."/>
            <person name="Sohn K."/>
        </authorList>
    </citation>
    <scope>NUCLEOTIDE SEQUENCE [LARGE SCALE GENOMIC DNA]</scope>
    <source>
        <strain evidence="2 3">IGB-41</strain>
    </source>
</reference>
<comment type="caution">
    <text evidence="2">The sequence shown here is derived from an EMBL/GenBank/DDBJ whole genome shotgun (WGS) entry which is preliminary data.</text>
</comment>